<accession>A0A9X1RR40</accession>
<dbReference type="SUPFAM" id="SSF88659">
    <property type="entry name" value="Sigma3 and sigma4 domains of RNA polymerase sigma factors"/>
    <property type="match status" value="1"/>
</dbReference>
<protein>
    <submittedName>
        <fullName evidence="2">Winged helix-turn-helix transcriptional regulator</fullName>
    </submittedName>
</protein>
<dbReference type="GO" id="GO:0003677">
    <property type="term" value="F:DNA binding"/>
    <property type="evidence" value="ECO:0007669"/>
    <property type="project" value="InterPro"/>
</dbReference>
<dbReference type="Proteomes" id="UP001139308">
    <property type="component" value="Unassembled WGS sequence"/>
</dbReference>
<dbReference type="GO" id="GO:0016987">
    <property type="term" value="F:sigma factor activity"/>
    <property type="evidence" value="ECO:0007669"/>
    <property type="project" value="InterPro"/>
</dbReference>
<evidence type="ECO:0000313" key="3">
    <source>
        <dbReference type="Proteomes" id="UP001139308"/>
    </source>
</evidence>
<keyword evidence="3" id="KW-1185">Reference proteome</keyword>
<dbReference type="InterPro" id="IPR013249">
    <property type="entry name" value="RNA_pol_sigma70_r4_t2"/>
</dbReference>
<organism evidence="2 3">
    <name type="scientific">Paraburkholderia tagetis</name>
    <dbReference type="NCBI Taxonomy" id="2913261"/>
    <lineage>
        <taxon>Bacteria</taxon>
        <taxon>Pseudomonadati</taxon>
        <taxon>Pseudomonadota</taxon>
        <taxon>Betaproteobacteria</taxon>
        <taxon>Burkholderiales</taxon>
        <taxon>Burkholderiaceae</taxon>
        <taxon>Paraburkholderia</taxon>
    </lineage>
</organism>
<dbReference type="Pfam" id="PF08281">
    <property type="entry name" value="Sigma70_r4_2"/>
    <property type="match status" value="1"/>
</dbReference>
<dbReference type="EMBL" id="JAKLJA010000026">
    <property type="protein sequence ID" value="MCG5076696.1"/>
    <property type="molecule type" value="Genomic_DNA"/>
</dbReference>
<gene>
    <name evidence="2" type="ORF">L5014_25665</name>
</gene>
<dbReference type="Gene3D" id="1.10.10.60">
    <property type="entry name" value="Homeodomain-like"/>
    <property type="match status" value="1"/>
</dbReference>
<name>A0A9X1RR40_9BURK</name>
<feature type="domain" description="RNA polymerase sigma factor 70 region 4 type 2" evidence="1">
    <location>
        <begin position="23"/>
        <end position="59"/>
    </location>
</feature>
<dbReference type="GO" id="GO:0006352">
    <property type="term" value="P:DNA-templated transcription initiation"/>
    <property type="evidence" value="ECO:0007669"/>
    <property type="project" value="InterPro"/>
</dbReference>
<dbReference type="RefSeq" id="WP_238466603.1">
    <property type="nucleotide sequence ID" value="NZ_JAKLJA010000026.1"/>
</dbReference>
<dbReference type="InterPro" id="IPR013324">
    <property type="entry name" value="RNA_pol_sigma_r3/r4-like"/>
</dbReference>
<proteinExistence type="predicted"/>
<reference evidence="2" key="1">
    <citation type="submission" date="2022-01" db="EMBL/GenBank/DDBJ databases">
        <title>Genome sequence and assembly of Parabukholderia sp. RG36.</title>
        <authorList>
            <person name="Chhetri G."/>
        </authorList>
    </citation>
    <scope>NUCLEOTIDE SEQUENCE</scope>
    <source>
        <strain evidence="2">RG36</strain>
    </source>
</reference>
<evidence type="ECO:0000313" key="2">
    <source>
        <dbReference type="EMBL" id="MCG5076696.1"/>
    </source>
</evidence>
<comment type="caution">
    <text evidence="2">The sequence shown here is derived from an EMBL/GenBank/DDBJ whole genome shotgun (WGS) entry which is preliminary data.</text>
</comment>
<dbReference type="AlphaFoldDB" id="A0A9X1RR40"/>
<evidence type="ECO:0000259" key="1">
    <source>
        <dbReference type="Pfam" id="PF08281"/>
    </source>
</evidence>
<sequence length="75" mass="8542">MARSTILSGVRMSNKRLSLRQIKEVLRLRFECERSQREIATTIGLSSATVWDYLDRARRAQLDFDKAIALDEGGA</sequence>